<comment type="subcellular location">
    <subcellularLocation>
        <location evidence="1">Cell membrane</location>
        <topology evidence="1">Multi-pass membrane protein</topology>
    </subcellularLocation>
</comment>
<dbReference type="PANTHER" id="PTHR30213:SF0">
    <property type="entry name" value="UPF0761 MEMBRANE PROTEIN YIHY"/>
    <property type="match status" value="1"/>
</dbReference>
<proteinExistence type="predicted"/>
<evidence type="ECO:0000313" key="7">
    <source>
        <dbReference type="EMBL" id="MBC5753294.1"/>
    </source>
</evidence>
<keyword evidence="5 6" id="KW-0472">Membrane</keyword>
<gene>
    <name evidence="7" type="ORF">H8Z76_04480</name>
</gene>
<dbReference type="EMBL" id="JACOQH010000002">
    <property type="protein sequence ID" value="MBC5753294.1"/>
    <property type="molecule type" value="Genomic_DNA"/>
</dbReference>
<evidence type="ECO:0000256" key="6">
    <source>
        <dbReference type="SAM" id="Phobius"/>
    </source>
</evidence>
<dbReference type="RefSeq" id="WP_022516329.1">
    <property type="nucleotide sequence ID" value="NZ_JACOQH010000002.1"/>
</dbReference>
<keyword evidence="4 6" id="KW-1133">Transmembrane helix</keyword>
<keyword evidence="8" id="KW-1185">Reference proteome</keyword>
<organism evidence="7 8">
    <name type="scientific">Roseburia yibonii</name>
    <dbReference type="NCBI Taxonomy" id="2763063"/>
    <lineage>
        <taxon>Bacteria</taxon>
        <taxon>Bacillati</taxon>
        <taxon>Bacillota</taxon>
        <taxon>Clostridia</taxon>
        <taxon>Lachnospirales</taxon>
        <taxon>Lachnospiraceae</taxon>
        <taxon>Roseburia</taxon>
    </lineage>
</organism>
<dbReference type="PIRSF" id="PIRSF035875">
    <property type="entry name" value="RNase_BN"/>
    <property type="match status" value="1"/>
</dbReference>
<evidence type="ECO:0000313" key="8">
    <source>
        <dbReference type="Proteomes" id="UP000621540"/>
    </source>
</evidence>
<evidence type="ECO:0000256" key="3">
    <source>
        <dbReference type="ARBA" id="ARBA00022692"/>
    </source>
</evidence>
<dbReference type="PANTHER" id="PTHR30213">
    <property type="entry name" value="INNER MEMBRANE PROTEIN YHJD"/>
    <property type="match status" value="1"/>
</dbReference>
<sequence>MIWSIIKNVQYFLKKARDDHINAFAAQTAFFIILSFIPFMMVFSSMLRYTPITEAMLLEGITRTMPDYIAPLILTVVDEVYGNSMGLISVTAVAAIWSAAKGIQYLSDGLNSVNGVDETRNWLVLRIRAIFYTFIFLILILVMLLILVFGSSVKRMVVQYVPVTEEIANKLYPFRFLIIIFTLIAMFAMVYKALPNNKPALWAQLPGAAISAVAWYVFSLGLSIYVKYFNGFSMYGSLTTIALLMLWLYFCIYIFLLCGEVNALYGRYFSAWVRMRRERRAKRG</sequence>
<evidence type="ECO:0000256" key="4">
    <source>
        <dbReference type="ARBA" id="ARBA00022989"/>
    </source>
</evidence>
<evidence type="ECO:0000256" key="2">
    <source>
        <dbReference type="ARBA" id="ARBA00022475"/>
    </source>
</evidence>
<dbReference type="Proteomes" id="UP000621540">
    <property type="component" value="Unassembled WGS sequence"/>
</dbReference>
<accession>A0ABR7I8M1</accession>
<comment type="caution">
    <text evidence="7">The sequence shown here is derived from an EMBL/GenBank/DDBJ whole genome shotgun (WGS) entry which is preliminary data.</text>
</comment>
<dbReference type="Pfam" id="PF03631">
    <property type="entry name" value="Virul_fac_BrkB"/>
    <property type="match status" value="1"/>
</dbReference>
<feature type="transmembrane region" description="Helical" evidence="6">
    <location>
        <begin position="172"/>
        <end position="191"/>
    </location>
</feature>
<evidence type="ECO:0000256" key="5">
    <source>
        <dbReference type="ARBA" id="ARBA00023136"/>
    </source>
</evidence>
<keyword evidence="2" id="KW-1003">Cell membrane</keyword>
<name>A0ABR7I8M1_9FIRM</name>
<keyword evidence="3 6" id="KW-0812">Transmembrane</keyword>
<dbReference type="InterPro" id="IPR017039">
    <property type="entry name" value="Virul_fac_BrkB"/>
</dbReference>
<feature type="transmembrane region" description="Helical" evidence="6">
    <location>
        <begin position="246"/>
        <end position="270"/>
    </location>
</feature>
<protein>
    <submittedName>
        <fullName evidence="7">YihY/virulence factor BrkB family protein</fullName>
    </submittedName>
</protein>
<dbReference type="NCBIfam" id="TIGR00765">
    <property type="entry name" value="yihY_not_rbn"/>
    <property type="match status" value="1"/>
</dbReference>
<reference evidence="7 8" key="1">
    <citation type="submission" date="2020-08" db="EMBL/GenBank/DDBJ databases">
        <title>Genome public.</title>
        <authorList>
            <person name="Liu C."/>
            <person name="Sun Q."/>
        </authorList>
    </citation>
    <scope>NUCLEOTIDE SEQUENCE [LARGE SCALE GENOMIC DNA]</scope>
    <source>
        <strain evidence="7 8">BX0805</strain>
    </source>
</reference>
<feature type="transmembrane region" description="Helical" evidence="6">
    <location>
        <begin position="203"/>
        <end position="226"/>
    </location>
</feature>
<feature type="transmembrane region" description="Helical" evidence="6">
    <location>
        <begin position="21"/>
        <end position="43"/>
    </location>
</feature>
<feature type="transmembrane region" description="Helical" evidence="6">
    <location>
        <begin position="129"/>
        <end position="152"/>
    </location>
</feature>
<evidence type="ECO:0000256" key="1">
    <source>
        <dbReference type="ARBA" id="ARBA00004651"/>
    </source>
</evidence>